<comment type="catalytic activity">
    <reaction evidence="9">
        <text>sucrose(out) + H(+)(in) = sucrose(in) + H(+)(out)</text>
        <dbReference type="Rhea" id="RHEA:73211"/>
        <dbReference type="ChEBI" id="CHEBI:15378"/>
        <dbReference type="ChEBI" id="CHEBI:17992"/>
    </reaction>
    <physiologicalReaction direction="left-to-right" evidence="9">
        <dbReference type="Rhea" id="RHEA:73212"/>
    </physiologicalReaction>
</comment>
<dbReference type="Proteomes" id="UP000734854">
    <property type="component" value="Unassembled WGS sequence"/>
</dbReference>
<feature type="transmembrane region" description="Helical" evidence="11">
    <location>
        <begin position="751"/>
        <end position="778"/>
    </location>
</feature>
<evidence type="ECO:0000256" key="10">
    <source>
        <dbReference type="SAM" id="MobiDB-lite"/>
    </source>
</evidence>
<dbReference type="PANTHER" id="PTHR48020">
    <property type="entry name" value="PROTON MYO-INOSITOL COTRANSPORTER"/>
    <property type="match status" value="1"/>
</dbReference>
<dbReference type="FunFam" id="1.20.1250.20:FF:000103">
    <property type="entry name" value="monosaccharide-sensing protein 2"/>
    <property type="match status" value="1"/>
</dbReference>
<dbReference type="InterPro" id="IPR020846">
    <property type="entry name" value="MFS_dom"/>
</dbReference>
<feature type="compositionally biased region" description="Polar residues" evidence="10">
    <location>
        <begin position="1"/>
        <end position="21"/>
    </location>
</feature>
<feature type="compositionally biased region" description="Acidic residues" evidence="10">
    <location>
        <begin position="480"/>
        <end position="494"/>
    </location>
</feature>
<keyword evidence="6 11" id="KW-1133">Transmembrane helix</keyword>
<keyword evidence="7 11" id="KW-0472">Membrane</keyword>
<evidence type="ECO:0000256" key="5">
    <source>
        <dbReference type="ARBA" id="ARBA00022692"/>
    </source>
</evidence>
<feature type="transmembrane region" description="Helical" evidence="11">
    <location>
        <begin position="790"/>
        <end position="810"/>
    </location>
</feature>
<evidence type="ECO:0000256" key="1">
    <source>
        <dbReference type="ARBA" id="ARBA00004128"/>
    </source>
</evidence>
<evidence type="ECO:0000256" key="11">
    <source>
        <dbReference type="SAM" id="Phobius"/>
    </source>
</evidence>
<dbReference type="PROSITE" id="PS00217">
    <property type="entry name" value="SUGAR_TRANSPORT_2"/>
    <property type="match status" value="1"/>
</dbReference>
<keyword evidence="4" id="KW-0597">Phosphoprotein</keyword>
<feature type="transmembrane region" description="Helical" evidence="11">
    <location>
        <begin position="184"/>
        <end position="204"/>
    </location>
</feature>
<organism evidence="13 14">
    <name type="scientific">Zingiber officinale</name>
    <name type="common">Ginger</name>
    <name type="synonym">Amomum zingiber</name>
    <dbReference type="NCBI Taxonomy" id="94328"/>
    <lineage>
        <taxon>Eukaryota</taxon>
        <taxon>Viridiplantae</taxon>
        <taxon>Streptophyta</taxon>
        <taxon>Embryophyta</taxon>
        <taxon>Tracheophyta</taxon>
        <taxon>Spermatophyta</taxon>
        <taxon>Magnoliopsida</taxon>
        <taxon>Liliopsida</taxon>
        <taxon>Zingiberales</taxon>
        <taxon>Zingiberaceae</taxon>
        <taxon>Zingiber</taxon>
    </lineage>
</organism>
<dbReference type="InterPro" id="IPR005829">
    <property type="entry name" value="Sugar_transporter_CS"/>
</dbReference>
<evidence type="ECO:0000313" key="14">
    <source>
        <dbReference type="Proteomes" id="UP000734854"/>
    </source>
</evidence>
<evidence type="ECO:0000256" key="8">
    <source>
        <dbReference type="ARBA" id="ARBA00050663"/>
    </source>
</evidence>
<dbReference type="GO" id="GO:0009705">
    <property type="term" value="C:plant-type vacuole membrane"/>
    <property type="evidence" value="ECO:0007669"/>
    <property type="project" value="UniProtKB-ARBA"/>
</dbReference>
<dbReference type="InterPro" id="IPR003663">
    <property type="entry name" value="Sugar/inositol_transpt"/>
</dbReference>
<keyword evidence="3" id="KW-0813">Transport</keyword>
<evidence type="ECO:0000256" key="6">
    <source>
        <dbReference type="ARBA" id="ARBA00022989"/>
    </source>
</evidence>
<keyword evidence="14" id="KW-1185">Reference proteome</keyword>
<evidence type="ECO:0000256" key="7">
    <source>
        <dbReference type="ARBA" id="ARBA00023136"/>
    </source>
</evidence>
<feature type="transmembrane region" description="Helical" evidence="11">
    <location>
        <begin position="724"/>
        <end position="745"/>
    </location>
</feature>
<dbReference type="FunFam" id="1.20.1250.20:FF:000108">
    <property type="entry name" value="Monosaccharide-sensing protein 2"/>
    <property type="match status" value="1"/>
</dbReference>
<accession>A0A8J5LH08</accession>
<proteinExistence type="inferred from homology"/>
<dbReference type="PROSITE" id="PS50850">
    <property type="entry name" value="MFS"/>
    <property type="match status" value="1"/>
</dbReference>
<evidence type="ECO:0000259" key="12">
    <source>
        <dbReference type="PROSITE" id="PS50850"/>
    </source>
</evidence>
<evidence type="ECO:0000256" key="3">
    <source>
        <dbReference type="ARBA" id="ARBA00022448"/>
    </source>
</evidence>
<feature type="transmembrane region" description="Helical" evidence="11">
    <location>
        <begin position="303"/>
        <end position="323"/>
    </location>
</feature>
<gene>
    <name evidence="13" type="ORF">ZIOFF_016407</name>
</gene>
<feature type="transmembrane region" description="Helical" evidence="11">
    <location>
        <begin position="280"/>
        <end position="297"/>
    </location>
</feature>
<feature type="transmembrane region" description="Helical" evidence="11">
    <location>
        <begin position="693"/>
        <end position="712"/>
    </location>
</feature>
<comment type="subcellular location">
    <subcellularLocation>
        <location evidence="1">Vacuole membrane</location>
        <topology evidence="1">Multi-pass membrane protein</topology>
    </subcellularLocation>
</comment>
<reference evidence="13 14" key="1">
    <citation type="submission" date="2020-08" db="EMBL/GenBank/DDBJ databases">
        <title>Plant Genome Project.</title>
        <authorList>
            <person name="Zhang R.-G."/>
        </authorList>
    </citation>
    <scope>NUCLEOTIDE SEQUENCE [LARGE SCALE GENOMIC DNA]</scope>
    <source>
        <tissue evidence="13">Rhizome</tissue>
    </source>
</reference>
<dbReference type="SUPFAM" id="SSF103473">
    <property type="entry name" value="MFS general substrate transporter"/>
    <property type="match status" value="1"/>
</dbReference>
<feature type="transmembrane region" description="Helical" evidence="11">
    <location>
        <begin position="213"/>
        <end position="232"/>
    </location>
</feature>
<comment type="caution">
    <text evidence="13">The sequence shown here is derived from an EMBL/GenBank/DDBJ whole genome shotgun (WGS) entry which is preliminary data.</text>
</comment>
<dbReference type="AlphaFoldDB" id="A0A8J5LH08"/>
<feature type="transmembrane region" description="Helical" evidence="11">
    <location>
        <begin position="238"/>
        <end position="259"/>
    </location>
</feature>
<dbReference type="PRINTS" id="PR00171">
    <property type="entry name" value="SUGRTRNSPORT"/>
</dbReference>
<dbReference type="Gene3D" id="1.20.1250.20">
    <property type="entry name" value="MFS general substrate transporter like domains"/>
    <property type="match status" value="2"/>
</dbReference>
<dbReference type="Pfam" id="PF00083">
    <property type="entry name" value="Sugar_tr"/>
    <property type="match status" value="2"/>
</dbReference>
<evidence type="ECO:0000256" key="2">
    <source>
        <dbReference type="ARBA" id="ARBA00010992"/>
    </source>
</evidence>
<feature type="region of interest" description="Disordered" evidence="10">
    <location>
        <begin position="472"/>
        <end position="518"/>
    </location>
</feature>
<keyword evidence="5 11" id="KW-0812">Transmembrane</keyword>
<dbReference type="EMBL" id="JACMSC010000004">
    <property type="protein sequence ID" value="KAG6526423.1"/>
    <property type="molecule type" value="Genomic_DNA"/>
</dbReference>
<feature type="domain" description="Major facilitator superfamily (MFS) profile" evidence="12">
    <location>
        <begin position="145"/>
        <end position="845"/>
    </location>
</feature>
<evidence type="ECO:0000256" key="9">
    <source>
        <dbReference type="ARBA" id="ARBA00051074"/>
    </source>
</evidence>
<feature type="transmembrane region" description="Helical" evidence="11">
    <location>
        <begin position="816"/>
        <end position="839"/>
    </location>
</feature>
<dbReference type="PANTHER" id="PTHR48020:SF35">
    <property type="entry name" value="SUGAR TRANSPORTER"/>
    <property type="match status" value="1"/>
</dbReference>
<feature type="region of interest" description="Disordered" evidence="10">
    <location>
        <begin position="1"/>
        <end position="30"/>
    </location>
</feature>
<dbReference type="InterPro" id="IPR005828">
    <property type="entry name" value="MFS_sugar_transport-like"/>
</dbReference>
<evidence type="ECO:0000256" key="4">
    <source>
        <dbReference type="ARBA" id="ARBA00022553"/>
    </source>
</evidence>
<name>A0A8J5LH08_ZINOF</name>
<protein>
    <recommendedName>
        <fullName evidence="12">Major facilitator superfamily (MFS) profile domain-containing protein</fullName>
    </recommendedName>
</protein>
<evidence type="ECO:0000313" key="13">
    <source>
        <dbReference type="EMBL" id="KAG6526423.1"/>
    </source>
</evidence>
<comment type="catalytic activity">
    <reaction evidence="8">
        <text>D-glucose(out) + H(+)(in) = D-glucose(in) + H(+)(out)</text>
        <dbReference type="Rhea" id="RHEA:73203"/>
        <dbReference type="ChEBI" id="CHEBI:4167"/>
        <dbReference type="ChEBI" id="CHEBI:15378"/>
    </reaction>
    <physiologicalReaction direction="left-to-right" evidence="8">
        <dbReference type="Rhea" id="RHEA:73204"/>
    </physiologicalReaction>
</comment>
<dbReference type="PROSITE" id="PS00216">
    <property type="entry name" value="SUGAR_TRANSPORT_1"/>
    <property type="match status" value="1"/>
</dbReference>
<comment type="similarity">
    <text evidence="2">Belongs to the major facilitator superfamily. Sugar transporter (TC 2.A.1.1) family.</text>
</comment>
<dbReference type="InterPro" id="IPR050814">
    <property type="entry name" value="Myo-inositol_Transporter"/>
</dbReference>
<sequence length="870" mass="94509">MIKVSSKSGKTPCNLASTGSSPLEDDATTEVDREAKISSLNSQMTMKMLAKRHGSVYKSGKLVRLGLLSEVRFRIEWKEMTDYKKHASDPTMEEDTGGTIQVWSKSGKTLCKLASTGSLPLDDDVATEVDLHRRWPQKMQGAVLVAIAAAIGNFLQGWDNATIAGSVIYIKREFKLEDQPTMEGLIVAMSLIGATVITTFSGAVSDWIGRRPMLIISSILYFLSGLVMLWSSNVYMLLLARLIDGFGIGLAVTLVPLYISETAPSEIRGLLNTLPQFTGSGGMFLSYCMVFAMSLQIQPDWRVMLGVLSIPSLLYFVLTVFFLPESPRWLVSKGRMKEAKQVLQRLRGREDVSGEMALLVEGLGVSADTSIEEYIIGPVNEHLDEQDPTAEKETIMLYGPEGLSWVAQPVTGQSHLGSAYGLVSRQGSIVNQNIPLMDPLVTLFGSVHERLPEMGSMRSTLFPNFGSMYSVAEHHHRTEESDEEQGLPEGDDYISDGAGGDSDDNLHSPLLSRHGTGMGGKDMRHNSNLMQGNAGEAVSSMGIGGGWQLAWKWVESETADGMKGGFKRIYLHQEGVPASRRGSLVSIPGGIPEESEYIQAAALVSQPTLYSEVTGHHPAGPAMVHPSEVASKGPKWHDLCEAGVRHALFVGIGMQILQQFAGINGVLYYTPQILEQAGVEVLLANLGIGSDSASILLSALTTLLMLPCIAVAMRLMDVSGRRTLLLATLPVLIASLFMLVLTNLVDLGTVAHAVLSTISVVVYFCCFVMGFGPIPNILCSEIFPTRVRGVCIAICSLTFWFCDIIVTYTLPLMLNTIGLASVFGIYAAVCLVALLFVFLKIPETKGMPLEVIIEFFNVGTKQLTRDSFKD</sequence>
<dbReference type="InterPro" id="IPR036259">
    <property type="entry name" value="MFS_trans_sf"/>
</dbReference>
<dbReference type="GO" id="GO:0022857">
    <property type="term" value="F:transmembrane transporter activity"/>
    <property type="evidence" value="ECO:0007669"/>
    <property type="project" value="InterPro"/>
</dbReference>